<accession>T0GUI9</accession>
<proteinExistence type="predicted"/>
<evidence type="ECO:0000313" key="1">
    <source>
        <dbReference type="EMBL" id="EQA71016.1"/>
    </source>
</evidence>
<sequence>MNLLSLYFEIFKNYKFVIGLKDFYFMNVKPNQFLLQLGHKKDLSKIFIFFYSIELLKNESRLSFCFMETVIVLLIVTMKFFNNSNKIRESGFRI</sequence>
<dbReference type="AlphaFoldDB" id="T0GUI9"/>
<dbReference type="Proteomes" id="UP000015442">
    <property type="component" value="Unassembled WGS sequence"/>
</dbReference>
<evidence type="ECO:0000313" key="2">
    <source>
        <dbReference type="Proteomes" id="UP000015442"/>
    </source>
</evidence>
<dbReference type="EMBL" id="AKWY02000023">
    <property type="protein sequence ID" value="EQA71016.1"/>
    <property type="molecule type" value="Genomic_DNA"/>
</dbReference>
<protein>
    <submittedName>
        <fullName evidence="1">Uncharacterized protein</fullName>
    </submittedName>
</protein>
<organism evidence="1 2">
    <name type="scientific">Leptospira noguchii serovar Panama str. CZ214</name>
    <dbReference type="NCBI Taxonomy" id="1001595"/>
    <lineage>
        <taxon>Bacteria</taxon>
        <taxon>Pseudomonadati</taxon>
        <taxon>Spirochaetota</taxon>
        <taxon>Spirochaetia</taxon>
        <taxon>Leptospirales</taxon>
        <taxon>Leptospiraceae</taxon>
        <taxon>Leptospira</taxon>
    </lineage>
</organism>
<reference evidence="1 2" key="1">
    <citation type="submission" date="2013-05" db="EMBL/GenBank/DDBJ databases">
        <authorList>
            <person name="Harkins D.M."/>
            <person name="Durkin A.S."/>
            <person name="Brinkac L.M."/>
            <person name="Haft D.H."/>
            <person name="Selengut J.D."/>
            <person name="Sanka R."/>
            <person name="DePew J."/>
            <person name="Purushe J."/>
            <person name="Hartskeerl R.A."/>
            <person name="Ahmed A."/>
            <person name="van der Linden H."/>
            <person name="Goris M.G.A."/>
            <person name="Vinetz J.M."/>
            <person name="Sutton G.G."/>
            <person name="Nierman W.C."/>
            <person name="Fouts D.E."/>
        </authorList>
    </citation>
    <scope>NUCLEOTIDE SEQUENCE [LARGE SCALE GENOMIC DNA]</scope>
    <source>
        <strain evidence="1 2">CZ214</strain>
    </source>
</reference>
<gene>
    <name evidence="1" type="ORF">LEP1GSC059_3052</name>
</gene>
<name>T0GUI9_9LEPT</name>
<comment type="caution">
    <text evidence="1">The sequence shown here is derived from an EMBL/GenBank/DDBJ whole genome shotgun (WGS) entry which is preliminary data.</text>
</comment>